<dbReference type="GO" id="GO:0006508">
    <property type="term" value="P:proteolysis"/>
    <property type="evidence" value="ECO:0007669"/>
    <property type="project" value="InterPro"/>
</dbReference>
<proteinExistence type="inferred from homology"/>
<evidence type="ECO:0000313" key="6">
    <source>
        <dbReference type="Proteomes" id="UP000309174"/>
    </source>
</evidence>
<dbReference type="GO" id="GO:0000270">
    <property type="term" value="P:peptidoglycan metabolic process"/>
    <property type="evidence" value="ECO:0007669"/>
    <property type="project" value="TreeGrafter"/>
</dbReference>
<dbReference type="Gene3D" id="3.50.80.20">
    <property type="entry name" value="D-Ala-D-Ala carboxypeptidase C, peptidase S13"/>
    <property type="match status" value="1"/>
</dbReference>
<dbReference type="PRINTS" id="PR00922">
    <property type="entry name" value="DADACBPTASE3"/>
</dbReference>
<dbReference type="Gene3D" id="3.40.710.10">
    <property type="entry name" value="DD-peptidase/beta-lactamase superfamily"/>
    <property type="match status" value="1"/>
</dbReference>
<feature type="chain" id="PRO_5022986399" evidence="4">
    <location>
        <begin position="29"/>
        <end position="513"/>
    </location>
</feature>
<dbReference type="RefSeq" id="WP_138642937.1">
    <property type="nucleotide sequence ID" value="NZ_VCKW01000001.1"/>
</dbReference>
<dbReference type="PANTHER" id="PTHR30023">
    <property type="entry name" value="D-ALANYL-D-ALANINE CARBOXYPEPTIDASE"/>
    <property type="match status" value="1"/>
</dbReference>
<comment type="caution">
    <text evidence="5">The sequence shown here is derived from an EMBL/GenBank/DDBJ whole genome shotgun (WGS) entry which is preliminary data.</text>
</comment>
<evidence type="ECO:0000256" key="4">
    <source>
        <dbReference type="SAM" id="SignalP"/>
    </source>
</evidence>
<sequence length="513" mass="52673">MIIRSLGVAVPLAGTLVVGGAAALPAHAAPGQSLAKVPAGDLAGDLDAILKDGRLKGAKVGVVVRDARSGRVLYDRDGGVAVMPASNNKLPTSAAAFGILGAGYRFRTTVSAKGGNLYLKGTGDTTMRAADYDRLAAAVAGKGIREVEGDLVADDTWFDADRVPDGWNPGDLQYAYAGQTSALTVSPNADFDAGSIDVTVAATRPGRRVKVGLRPATGVVRIDNRATTGPAGSPSTLAVNRRNGSNTITITGRHPAGAPEASVLRTVAGPTLYAADVFRRALKAHGVRVAGATERGRTPAGAETIATRTSMPLSRLAKPFMKLSNNVMAETLVKAIGRKVRGEGTWAAGLPAVTAYAGRLGVDTSRITMTDGSGLARSNRTTAWQLSTLLANAREQTWFPAWYASLPVAGKSGPLVGGTLARRMAGTAAEGNVHAKTGTLTGVTALSGYVRDPGGRTLVFSVVFNGYAGSAPKDIEDEIAVRLATGGGAGSALRRTAPSVDGGGLEPTWRRSR</sequence>
<keyword evidence="4" id="KW-0732">Signal</keyword>
<dbReference type="AlphaFoldDB" id="A0A5C4JL96"/>
<keyword evidence="5" id="KW-0645">Protease</keyword>
<keyword evidence="6" id="KW-1185">Reference proteome</keyword>
<dbReference type="Pfam" id="PF02113">
    <property type="entry name" value="Peptidase_S13"/>
    <property type="match status" value="1"/>
</dbReference>
<comment type="similarity">
    <text evidence="1">Belongs to the peptidase S13 family.</text>
</comment>
<dbReference type="InterPro" id="IPR012338">
    <property type="entry name" value="Beta-lactam/transpept-like"/>
</dbReference>
<dbReference type="InterPro" id="IPR000667">
    <property type="entry name" value="Peptidase_S13"/>
</dbReference>
<evidence type="ECO:0000256" key="3">
    <source>
        <dbReference type="SAM" id="MobiDB-lite"/>
    </source>
</evidence>
<gene>
    <name evidence="5" type="primary">dacB</name>
    <name evidence="5" type="ORF">ETD83_00150</name>
</gene>
<accession>A0A5C4JL96</accession>
<dbReference type="Proteomes" id="UP000309174">
    <property type="component" value="Unassembled WGS sequence"/>
</dbReference>
<dbReference type="PANTHER" id="PTHR30023:SF0">
    <property type="entry name" value="PENICILLIN-SENSITIVE CARBOXYPEPTIDASE A"/>
    <property type="match status" value="1"/>
</dbReference>
<organism evidence="5 6">
    <name type="scientific">Actinomadura soli</name>
    <dbReference type="NCBI Taxonomy" id="2508997"/>
    <lineage>
        <taxon>Bacteria</taxon>
        <taxon>Bacillati</taxon>
        <taxon>Actinomycetota</taxon>
        <taxon>Actinomycetes</taxon>
        <taxon>Streptosporangiales</taxon>
        <taxon>Thermomonosporaceae</taxon>
        <taxon>Actinomadura</taxon>
    </lineage>
</organism>
<dbReference type="OrthoDB" id="9802627at2"/>
<keyword evidence="5" id="KW-0121">Carboxypeptidase</keyword>
<feature type="region of interest" description="Disordered" evidence="3">
    <location>
        <begin position="488"/>
        <end position="513"/>
    </location>
</feature>
<evidence type="ECO:0000313" key="5">
    <source>
        <dbReference type="EMBL" id="TMR07437.1"/>
    </source>
</evidence>
<dbReference type="NCBIfam" id="TIGR00666">
    <property type="entry name" value="PBP4"/>
    <property type="match status" value="1"/>
</dbReference>
<keyword evidence="2 5" id="KW-0378">Hydrolase</keyword>
<dbReference type="GO" id="GO:0009002">
    <property type="term" value="F:serine-type D-Ala-D-Ala carboxypeptidase activity"/>
    <property type="evidence" value="ECO:0007669"/>
    <property type="project" value="UniProtKB-EC"/>
</dbReference>
<name>A0A5C4JL96_9ACTN</name>
<dbReference type="EMBL" id="VCKW01000001">
    <property type="protein sequence ID" value="TMR07437.1"/>
    <property type="molecule type" value="Genomic_DNA"/>
</dbReference>
<protein>
    <submittedName>
        <fullName evidence="5">D-alanyl-D-alanine carboxypeptidase/D-alanyl-D-alanine-endopeptidase</fullName>
        <ecNumber evidence="5">3.4.16.4</ecNumber>
    </submittedName>
</protein>
<dbReference type="EC" id="3.4.16.4" evidence="5"/>
<dbReference type="SUPFAM" id="SSF56601">
    <property type="entry name" value="beta-lactamase/transpeptidase-like"/>
    <property type="match status" value="1"/>
</dbReference>
<evidence type="ECO:0000256" key="1">
    <source>
        <dbReference type="ARBA" id="ARBA00006096"/>
    </source>
</evidence>
<reference evidence="5 6" key="1">
    <citation type="submission" date="2019-05" db="EMBL/GenBank/DDBJ databases">
        <title>Draft genome sequence of Actinomadura sp. 14C53.</title>
        <authorList>
            <person name="Saricaoglu S."/>
            <person name="Isik K."/>
        </authorList>
    </citation>
    <scope>NUCLEOTIDE SEQUENCE [LARGE SCALE GENOMIC DNA]</scope>
    <source>
        <strain evidence="5 6">14C53</strain>
    </source>
</reference>
<feature type="signal peptide" evidence="4">
    <location>
        <begin position="1"/>
        <end position="28"/>
    </location>
</feature>
<evidence type="ECO:0000256" key="2">
    <source>
        <dbReference type="ARBA" id="ARBA00022801"/>
    </source>
</evidence>